<reference evidence="9" key="1">
    <citation type="submission" date="2018-05" db="EMBL/GenBank/DDBJ databases">
        <authorList>
            <person name="Lanie J.A."/>
            <person name="Ng W.-L."/>
            <person name="Kazmierczak K.M."/>
            <person name="Andrzejewski T.M."/>
            <person name="Davidsen T.M."/>
            <person name="Wayne K.J."/>
            <person name="Tettelin H."/>
            <person name="Glass J.I."/>
            <person name="Rusch D."/>
            <person name="Podicherti R."/>
            <person name="Tsui H.-C.T."/>
            <person name="Winkler M.E."/>
        </authorList>
    </citation>
    <scope>NUCLEOTIDE SEQUENCE</scope>
    <source>
        <strain evidence="9">ZC4RG45</strain>
    </source>
</reference>
<dbReference type="Proteomes" id="UP000249324">
    <property type="component" value="Unassembled WGS sequence"/>
</dbReference>
<dbReference type="GO" id="GO:0140359">
    <property type="term" value="F:ABC-type transporter activity"/>
    <property type="evidence" value="ECO:0007669"/>
    <property type="project" value="InterPro"/>
</dbReference>
<evidence type="ECO:0000313" key="9">
    <source>
        <dbReference type="EMBL" id="PZM98527.1"/>
    </source>
</evidence>
<feature type="transmembrane region" description="Helical" evidence="6">
    <location>
        <begin position="230"/>
        <end position="255"/>
    </location>
</feature>
<accession>A0A2W4JXE3</accession>
<evidence type="ECO:0000313" key="10">
    <source>
        <dbReference type="Proteomes" id="UP000249324"/>
    </source>
</evidence>
<comment type="subcellular location">
    <subcellularLocation>
        <location evidence="1">Cell membrane</location>
        <topology evidence="1">Multi-pass membrane protein</topology>
    </subcellularLocation>
</comment>
<keyword evidence="5 6" id="KW-0472">Membrane</keyword>
<comment type="caution">
    <text evidence="9">The sequence shown here is derived from an EMBL/GenBank/DDBJ whole genome shotgun (WGS) entry which is preliminary data.</text>
</comment>
<reference evidence="8" key="4">
    <citation type="submission" date="2023-08" db="EMBL/GenBank/DDBJ databases">
        <authorList>
            <person name="Guima S.E.S."/>
            <person name="Martins L.F."/>
            <person name="Silva A.M."/>
            <person name="Setubal J.C."/>
        </authorList>
    </citation>
    <scope>NUCLEOTIDE SEQUENCE</scope>
    <source>
        <strain evidence="8">ZC4RG45</strain>
    </source>
</reference>
<proteinExistence type="predicted"/>
<feature type="transmembrane region" description="Helical" evidence="6">
    <location>
        <begin position="359"/>
        <end position="380"/>
    </location>
</feature>
<dbReference type="EMBL" id="QGUI01000242">
    <property type="protein sequence ID" value="PZM98527.1"/>
    <property type="molecule type" value="Genomic_DNA"/>
</dbReference>
<reference evidence="8 10" key="3">
    <citation type="journal article" date="2021" name="BMC Genomics">
        <title>Genome-resolved metagenome and metatranscriptome analyses of thermophilic composting reveal key bacterial players and their metabolic interactions.</title>
        <authorList>
            <person name="Braga L.P.P."/>
            <person name="Pereira R.V."/>
            <person name="Martins L.F."/>
            <person name="Moura L.M.S."/>
            <person name="Sanchez F.B."/>
            <person name="Patane J.S.L."/>
            <person name="da Silva A.M."/>
            <person name="Setubal J.C."/>
        </authorList>
    </citation>
    <scope>NUCLEOTIDE SEQUENCE [LARGE SCALE GENOMIC DNA]</scope>
    <source>
        <strain evidence="8">ZC4RG45</strain>
    </source>
</reference>
<evidence type="ECO:0000256" key="3">
    <source>
        <dbReference type="ARBA" id="ARBA00022692"/>
    </source>
</evidence>
<feature type="transmembrane region" description="Helical" evidence="6">
    <location>
        <begin position="188"/>
        <end position="210"/>
    </location>
</feature>
<feature type="domain" description="ABC-2 type transporter transmembrane" evidence="7">
    <location>
        <begin position="34"/>
        <end position="381"/>
    </location>
</feature>
<evidence type="ECO:0000259" key="7">
    <source>
        <dbReference type="Pfam" id="PF12698"/>
    </source>
</evidence>
<protein>
    <submittedName>
        <fullName evidence="9">ABC transporter permease</fullName>
    </submittedName>
</protein>
<dbReference type="Pfam" id="PF12698">
    <property type="entry name" value="ABC2_membrane_3"/>
    <property type="match status" value="1"/>
</dbReference>
<dbReference type="InterPro" id="IPR051449">
    <property type="entry name" value="ABC-2_transporter_component"/>
</dbReference>
<evidence type="ECO:0000256" key="6">
    <source>
        <dbReference type="SAM" id="Phobius"/>
    </source>
</evidence>
<name>A0A2W4JXE3_9PSEU</name>
<evidence type="ECO:0000256" key="5">
    <source>
        <dbReference type="ARBA" id="ARBA00023136"/>
    </source>
</evidence>
<feature type="transmembrane region" description="Helical" evidence="6">
    <location>
        <begin position="262"/>
        <end position="287"/>
    </location>
</feature>
<feature type="transmembrane region" description="Helical" evidence="6">
    <location>
        <begin position="33"/>
        <end position="51"/>
    </location>
</feature>
<evidence type="ECO:0000256" key="1">
    <source>
        <dbReference type="ARBA" id="ARBA00004651"/>
    </source>
</evidence>
<organism evidence="9">
    <name type="scientific">Thermocrispum agreste</name>
    <dbReference type="NCBI Taxonomy" id="37925"/>
    <lineage>
        <taxon>Bacteria</taxon>
        <taxon>Bacillati</taxon>
        <taxon>Actinomycetota</taxon>
        <taxon>Actinomycetes</taxon>
        <taxon>Pseudonocardiales</taxon>
        <taxon>Pseudonocardiaceae</taxon>
        <taxon>Thermocrispum</taxon>
    </lineage>
</organism>
<dbReference type="PANTHER" id="PTHR30294">
    <property type="entry name" value="MEMBRANE COMPONENT OF ABC TRANSPORTER YHHJ-RELATED"/>
    <property type="match status" value="1"/>
</dbReference>
<dbReference type="AlphaFoldDB" id="A0A2W4JXE3"/>
<reference evidence="8" key="2">
    <citation type="submission" date="2018-05" db="EMBL/GenBank/DDBJ databases">
        <authorList>
            <person name="Moura L."/>
            <person name="Setubal J.C."/>
        </authorList>
    </citation>
    <scope>NUCLEOTIDE SEQUENCE</scope>
    <source>
        <strain evidence="8">ZC4RG45</strain>
    </source>
</reference>
<dbReference type="EMBL" id="QGUI02000072">
    <property type="protein sequence ID" value="MFO7192106.1"/>
    <property type="molecule type" value="Genomic_DNA"/>
</dbReference>
<dbReference type="GO" id="GO:0005886">
    <property type="term" value="C:plasma membrane"/>
    <property type="evidence" value="ECO:0007669"/>
    <property type="project" value="UniProtKB-SubCell"/>
</dbReference>
<keyword evidence="3 6" id="KW-0812">Transmembrane</keyword>
<dbReference type="PANTHER" id="PTHR30294:SF29">
    <property type="entry name" value="MULTIDRUG ABC TRANSPORTER PERMEASE YBHS-RELATED"/>
    <property type="match status" value="1"/>
</dbReference>
<keyword evidence="4 6" id="KW-1133">Transmembrane helix</keyword>
<keyword evidence="2" id="KW-1003">Cell membrane</keyword>
<evidence type="ECO:0000313" key="8">
    <source>
        <dbReference type="EMBL" id="MFO7192106.1"/>
    </source>
</evidence>
<feature type="transmembrane region" description="Helical" evidence="6">
    <location>
        <begin position="307"/>
        <end position="327"/>
    </location>
</feature>
<gene>
    <name evidence="8" type="ORF">DIU77_007680</name>
    <name evidence="9" type="ORF">DIU77_07735</name>
</gene>
<sequence>MRELARSHTEVAPATAVRLVAQREIDTRLRTRSFVMSTAVIIAVLAGYLLLQASLFSDAHRVDVGLTGQATSIAGPLQVAGKAVGLEVHTTQVGDRTAARAKLEADELDAVVFGNPAEPEVLVRSELDDRLRAVLIDIARQQILTGELAKAGVTDPRAVLAQASQADVEVTTVAPAGAEHGQRLGIGLIMVFLLFMAISTYGTMVAQGVVEEKASRVVEILLATVQPWQLLLGKVVGIGLVGLAQLVIVAGVGLVMAVASGVVTLSGVAIGALIWGVVWYVVGFFLYATLFAAAGSLVSRQEDVQSVVTPVTIVLTLGFVVGLNLMLQNPDGTGVAALSHVPLLSPVIMPGRITAGQVAGWEIALSLIVTLAAVVALTWLGGRVYHNAVLHTGSRMRVRDALRGTR</sequence>
<dbReference type="InterPro" id="IPR013525">
    <property type="entry name" value="ABC2_TM"/>
</dbReference>
<evidence type="ECO:0000256" key="2">
    <source>
        <dbReference type="ARBA" id="ARBA00022475"/>
    </source>
</evidence>
<evidence type="ECO:0000256" key="4">
    <source>
        <dbReference type="ARBA" id="ARBA00022989"/>
    </source>
</evidence>
<dbReference type="STRING" id="1111738.GCA_000427905_03633"/>